<reference evidence="13" key="1">
    <citation type="submission" date="2016-04" db="EMBL/GenBank/DDBJ databases">
        <authorList>
            <person name="Evans L.H."/>
            <person name="Alamgir A."/>
            <person name="Owens N."/>
            <person name="Weber N.D."/>
            <person name="Virtaneva K."/>
            <person name="Barbian K."/>
            <person name="Babar A."/>
            <person name="Rosenke K."/>
        </authorList>
    </citation>
    <scope>NUCLEOTIDE SEQUENCE</scope>
    <source>
        <strain evidence="13">86</strain>
    </source>
</reference>
<dbReference type="AlphaFoldDB" id="A0A212KHE9"/>
<evidence type="ECO:0000256" key="1">
    <source>
        <dbReference type="ARBA" id="ARBA00001946"/>
    </source>
</evidence>
<feature type="signal peptide" evidence="12">
    <location>
        <begin position="1"/>
        <end position="26"/>
    </location>
</feature>
<evidence type="ECO:0000256" key="6">
    <source>
        <dbReference type="ARBA" id="ARBA00022723"/>
    </source>
</evidence>
<accession>A0A212KHE9</accession>
<dbReference type="GO" id="GO:0006564">
    <property type="term" value="P:L-serine biosynthetic process"/>
    <property type="evidence" value="ECO:0007669"/>
    <property type="project" value="UniProtKB-KW"/>
</dbReference>
<keyword evidence="7" id="KW-0378">Hydrolase</keyword>
<evidence type="ECO:0000256" key="10">
    <source>
        <dbReference type="ARBA" id="ARBA00048138"/>
    </source>
</evidence>
<evidence type="ECO:0000256" key="7">
    <source>
        <dbReference type="ARBA" id="ARBA00022801"/>
    </source>
</evidence>
<evidence type="ECO:0000256" key="5">
    <source>
        <dbReference type="ARBA" id="ARBA00022605"/>
    </source>
</evidence>
<evidence type="ECO:0000256" key="12">
    <source>
        <dbReference type="SAM" id="SignalP"/>
    </source>
</evidence>
<dbReference type="GO" id="GO:0036424">
    <property type="term" value="F:L-phosphoserine phosphatase activity"/>
    <property type="evidence" value="ECO:0007669"/>
    <property type="project" value="TreeGrafter"/>
</dbReference>
<feature type="chain" id="PRO_5012804082" description="phosphoserine phosphatase" evidence="12">
    <location>
        <begin position="27"/>
        <end position="490"/>
    </location>
</feature>
<evidence type="ECO:0000313" key="13">
    <source>
        <dbReference type="EMBL" id="SBW11077.1"/>
    </source>
</evidence>
<comment type="catalytic activity">
    <reaction evidence="10">
        <text>O-phospho-L-serine + H2O = L-serine + phosphate</text>
        <dbReference type="Rhea" id="RHEA:21208"/>
        <dbReference type="ChEBI" id="CHEBI:15377"/>
        <dbReference type="ChEBI" id="CHEBI:33384"/>
        <dbReference type="ChEBI" id="CHEBI:43474"/>
        <dbReference type="ChEBI" id="CHEBI:57524"/>
        <dbReference type="EC" id="3.1.3.3"/>
    </reaction>
</comment>
<evidence type="ECO:0000256" key="9">
    <source>
        <dbReference type="ARBA" id="ARBA00023299"/>
    </source>
</evidence>
<evidence type="ECO:0000256" key="2">
    <source>
        <dbReference type="ARBA" id="ARBA00005135"/>
    </source>
</evidence>
<organism evidence="13">
    <name type="scientific">uncultured Eubacteriales bacterium</name>
    <dbReference type="NCBI Taxonomy" id="172733"/>
    <lineage>
        <taxon>Bacteria</taxon>
        <taxon>Bacillati</taxon>
        <taxon>Bacillota</taxon>
        <taxon>Clostridia</taxon>
        <taxon>Eubacteriales</taxon>
        <taxon>environmental samples</taxon>
    </lineage>
</organism>
<sequence>MKRPRTKYLALGLILALVLSTTGALASLSVTQSTTNLTFNGATISPTSYAINGNNYLKLRDLAALLDFGVTYDNASDTAAIVKSDHYKPDATQMITGNWASATRARIQSVIDTNANSGRYVVFDFDNTSAIFDVQEALLIYQVENLIFKIAPADMKGVLETGIPDLTKAIGKNADGKDVTVNDVVADLVSSYAWLYNNYKGLNGDKTLTYIHASNQYQDFAAKIRFMYNNLGDYFDHAVSYPWVTYLFTGMTPAEVQEMATASHKYWADYGRYAEVTWTSPIELPGKSGVLSASFITGVTFTDELLDLYHTLAANGIDIYIVSASPIDTILAANKAMGYDVPEDRVFAMRNKLGSDGRYVNEYNYDWGGVSKYAQTQGPGKSTIITNFIAPKYSGVGPLIVFGDSAGDMNMMTDWMDKGDTELGVLFNRYRKPTSDPLTWAASVKAVEQMGKADAKFVLQGRDENEGQLRPSEFSILLGTDKEVLVRPAP</sequence>
<evidence type="ECO:0000256" key="8">
    <source>
        <dbReference type="ARBA" id="ARBA00022842"/>
    </source>
</evidence>
<dbReference type="InterPro" id="IPR023214">
    <property type="entry name" value="HAD_sf"/>
</dbReference>
<dbReference type="Gene3D" id="1.20.1440.320">
    <property type="match status" value="1"/>
</dbReference>
<keyword evidence="8" id="KW-0460">Magnesium</keyword>
<dbReference type="PANTHER" id="PTHR43344">
    <property type="entry name" value="PHOSPHOSERINE PHOSPHATASE"/>
    <property type="match status" value="1"/>
</dbReference>
<comment type="catalytic activity">
    <reaction evidence="11">
        <text>O-phospho-D-serine + H2O = D-serine + phosphate</text>
        <dbReference type="Rhea" id="RHEA:24873"/>
        <dbReference type="ChEBI" id="CHEBI:15377"/>
        <dbReference type="ChEBI" id="CHEBI:35247"/>
        <dbReference type="ChEBI" id="CHEBI:43474"/>
        <dbReference type="ChEBI" id="CHEBI:58680"/>
        <dbReference type="EC" id="3.1.3.3"/>
    </reaction>
</comment>
<comment type="pathway">
    <text evidence="2">Amino-acid biosynthesis; L-serine biosynthesis; L-serine from 3-phospho-D-glycerate: step 3/3.</text>
</comment>
<dbReference type="GO" id="GO:0005737">
    <property type="term" value="C:cytoplasm"/>
    <property type="evidence" value="ECO:0007669"/>
    <property type="project" value="TreeGrafter"/>
</dbReference>
<evidence type="ECO:0000256" key="11">
    <source>
        <dbReference type="ARBA" id="ARBA00048523"/>
    </source>
</evidence>
<dbReference type="EMBL" id="FLUN01000001">
    <property type="protein sequence ID" value="SBW11077.1"/>
    <property type="molecule type" value="Genomic_DNA"/>
</dbReference>
<keyword evidence="12" id="KW-0732">Signal</keyword>
<dbReference type="SUPFAM" id="SSF56784">
    <property type="entry name" value="HAD-like"/>
    <property type="match status" value="1"/>
</dbReference>
<dbReference type="PANTHER" id="PTHR43344:SF2">
    <property type="entry name" value="PHOSPHOSERINE PHOSPHATASE"/>
    <property type="match status" value="1"/>
</dbReference>
<protein>
    <recommendedName>
        <fullName evidence="4">phosphoserine phosphatase</fullName>
        <ecNumber evidence="4">3.1.3.3</ecNumber>
    </recommendedName>
</protein>
<comment type="cofactor">
    <cofactor evidence="1">
        <name>Mg(2+)</name>
        <dbReference type="ChEBI" id="CHEBI:18420"/>
    </cofactor>
</comment>
<keyword evidence="5" id="KW-0028">Amino-acid biosynthesis</keyword>
<dbReference type="InterPro" id="IPR036412">
    <property type="entry name" value="HAD-like_sf"/>
</dbReference>
<keyword evidence="6" id="KW-0479">Metal-binding</keyword>
<comment type="similarity">
    <text evidence="3">Belongs to the HAD-like hydrolase superfamily. SerB family.</text>
</comment>
<dbReference type="InterPro" id="IPR050582">
    <property type="entry name" value="HAD-like_SerB"/>
</dbReference>
<dbReference type="GO" id="GO:0000287">
    <property type="term" value="F:magnesium ion binding"/>
    <property type="evidence" value="ECO:0007669"/>
    <property type="project" value="TreeGrafter"/>
</dbReference>
<dbReference type="EC" id="3.1.3.3" evidence="4"/>
<evidence type="ECO:0000256" key="3">
    <source>
        <dbReference type="ARBA" id="ARBA00009184"/>
    </source>
</evidence>
<evidence type="ECO:0000256" key="4">
    <source>
        <dbReference type="ARBA" id="ARBA00012640"/>
    </source>
</evidence>
<dbReference type="Gene3D" id="3.40.50.1000">
    <property type="entry name" value="HAD superfamily/HAD-like"/>
    <property type="match status" value="1"/>
</dbReference>
<name>A0A212KHE9_9FIRM</name>
<gene>
    <name evidence="13" type="ORF">KL86CLO1_13149</name>
</gene>
<proteinExistence type="inferred from homology"/>
<keyword evidence="9" id="KW-0718">Serine biosynthesis</keyword>